<evidence type="ECO:0000313" key="3">
    <source>
        <dbReference type="Proteomes" id="UP001154078"/>
    </source>
</evidence>
<feature type="chain" id="PRO_5040495527" evidence="1">
    <location>
        <begin position="20"/>
        <end position="199"/>
    </location>
</feature>
<dbReference type="OrthoDB" id="8173223at2759"/>
<accession>A0A9P0FDC7</accession>
<feature type="signal peptide" evidence="1">
    <location>
        <begin position="1"/>
        <end position="19"/>
    </location>
</feature>
<gene>
    <name evidence="2" type="ORF">MELIAE_LOCUS4146</name>
</gene>
<reference evidence="2" key="1">
    <citation type="submission" date="2021-12" db="EMBL/GenBank/DDBJ databases">
        <authorList>
            <person name="King R."/>
        </authorList>
    </citation>
    <scope>NUCLEOTIDE SEQUENCE</scope>
</reference>
<dbReference type="Proteomes" id="UP001154078">
    <property type="component" value="Chromosome 2"/>
</dbReference>
<protein>
    <submittedName>
        <fullName evidence="2">Uncharacterized protein</fullName>
    </submittedName>
</protein>
<evidence type="ECO:0000313" key="2">
    <source>
        <dbReference type="EMBL" id="CAH0551575.1"/>
    </source>
</evidence>
<sequence length="199" mass="21419">MSIFPLLLLATLGVGVAAAKPNRYQDDGAVLRPITTRTERRRICVDLCMSGLGGAPCGADCVDLTPQTMPLQSGNNILKESNGIPTLARSRGDACPVLCRNNLGEPLCECGAKTVVDKEVDFFEVCGHFCLQYDYQIPGCQRCDLYRDASHQNSTKMLLASGPVKTIGINWNKWCQVMCTNGEGGAACNCDLLPMLVAS</sequence>
<dbReference type="AlphaFoldDB" id="A0A9P0FDC7"/>
<keyword evidence="3" id="KW-1185">Reference proteome</keyword>
<keyword evidence="1" id="KW-0732">Signal</keyword>
<evidence type="ECO:0000256" key="1">
    <source>
        <dbReference type="SAM" id="SignalP"/>
    </source>
</evidence>
<dbReference type="EMBL" id="OV121133">
    <property type="protein sequence ID" value="CAH0551575.1"/>
    <property type="molecule type" value="Genomic_DNA"/>
</dbReference>
<organism evidence="2 3">
    <name type="scientific">Brassicogethes aeneus</name>
    <name type="common">Rape pollen beetle</name>
    <name type="synonym">Meligethes aeneus</name>
    <dbReference type="NCBI Taxonomy" id="1431903"/>
    <lineage>
        <taxon>Eukaryota</taxon>
        <taxon>Metazoa</taxon>
        <taxon>Ecdysozoa</taxon>
        <taxon>Arthropoda</taxon>
        <taxon>Hexapoda</taxon>
        <taxon>Insecta</taxon>
        <taxon>Pterygota</taxon>
        <taxon>Neoptera</taxon>
        <taxon>Endopterygota</taxon>
        <taxon>Coleoptera</taxon>
        <taxon>Polyphaga</taxon>
        <taxon>Cucujiformia</taxon>
        <taxon>Nitidulidae</taxon>
        <taxon>Meligethinae</taxon>
        <taxon>Brassicogethes</taxon>
    </lineage>
</organism>
<name>A0A9P0FDC7_BRAAE</name>
<proteinExistence type="predicted"/>